<name>A0ABD3M370_9STRA</name>
<keyword evidence="10 11" id="KW-0472">Membrane</keyword>
<evidence type="ECO:0000259" key="12">
    <source>
        <dbReference type="PROSITE" id="PS50939"/>
    </source>
</evidence>
<evidence type="ECO:0000256" key="2">
    <source>
        <dbReference type="ARBA" id="ARBA00004141"/>
    </source>
</evidence>
<dbReference type="PANTHER" id="PTHR15422">
    <property type="entry name" value="OS05G0565100 PROTEIN"/>
    <property type="match status" value="1"/>
</dbReference>
<sequence length="150" mass="16032">MICPQYTGMVGMMGVAAVTKKRGGYTNTKLHGMIAWAGLILAGGGLYVIYQHKESMGKNHYTTYHSWAGLSAFGGCIMTGLAGGVLLHPDFGIDKQNKLVRAVHKYASRVLLTLAWMATLSGLKTLVGDDLKALALFAVPLIVAGKFTLM</sequence>
<dbReference type="PROSITE" id="PS50939">
    <property type="entry name" value="CYTOCHROME_B561"/>
    <property type="match status" value="1"/>
</dbReference>
<dbReference type="InterPro" id="IPR045150">
    <property type="entry name" value="CYB561D1/2"/>
</dbReference>
<dbReference type="Proteomes" id="UP001530293">
    <property type="component" value="Unassembled WGS sequence"/>
</dbReference>
<evidence type="ECO:0000256" key="10">
    <source>
        <dbReference type="ARBA" id="ARBA00023136"/>
    </source>
</evidence>
<dbReference type="Pfam" id="PF03188">
    <property type="entry name" value="Cytochrom_B561"/>
    <property type="match status" value="1"/>
</dbReference>
<gene>
    <name evidence="13" type="ORF">ACHAWU_006093</name>
</gene>
<dbReference type="GO" id="GO:0016020">
    <property type="term" value="C:membrane"/>
    <property type="evidence" value="ECO:0007669"/>
    <property type="project" value="UniProtKB-SubCell"/>
</dbReference>
<keyword evidence="14" id="KW-1185">Reference proteome</keyword>
<evidence type="ECO:0000256" key="8">
    <source>
        <dbReference type="ARBA" id="ARBA00022989"/>
    </source>
</evidence>
<evidence type="ECO:0000313" key="13">
    <source>
        <dbReference type="EMBL" id="KAL3758433.1"/>
    </source>
</evidence>
<evidence type="ECO:0000256" key="6">
    <source>
        <dbReference type="ARBA" id="ARBA00022723"/>
    </source>
</evidence>
<evidence type="ECO:0000256" key="3">
    <source>
        <dbReference type="ARBA" id="ARBA00022448"/>
    </source>
</evidence>
<keyword evidence="3" id="KW-0813">Transport</keyword>
<evidence type="ECO:0000256" key="4">
    <source>
        <dbReference type="ARBA" id="ARBA00022617"/>
    </source>
</evidence>
<keyword evidence="6" id="KW-0479">Metal-binding</keyword>
<reference evidence="13 14" key="1">
    <citation type="submission" date="2024-10" db="EMBL/GenBank/DDBJ databases">
        <title>Updated reference genomes for cyclostephanoid diatoms.</title>
        <authorList>
            <person name="Roberts W.R."/>
            <person name="Alverson A.J."/>
        </authorList>
    </citation>
    <scope>NUCLEOTIDE SEQUENCE [LARGE SCALE GENOMIC DNA]</scope>
    <source>
        <strain evidence="13 14">AJA232-27</strain>
    </source>
</reference>
<evidence type="ECO:0000256" key="11">
    <source>
        <dbReference type="SAM" id="Phobius"/>
    </source>
</evidence>
<dbReference type="InterPro" id="IPR006593">
    <property type="entry name" value="Cyt_b561/ferric_Rdtase_TM"/>
</dbReference>
<keyword evidence="9" id="KW-0408">Iron</keyword>
<keyword evidence="8 11" id="KW-1133">Transmembrane helix</keyword>
<feature type="domain" description="Cytochrome b561" evidence="12">
    <location>
        <begin position="1"/>
        <end position="150"/>
    </location>
</feature>
<accession>A0ABD3M370</accession>
<evidence type="ECO:0000256" key="9">
    <source>
        <dbReference type="ARBA" id="ARBA00023004"/>
    </source>
</evidence>
<evidence type="ECO:0000256" key="1">
    <source>
        <dbReference type="ARBA" id="ARBA00001970"/>
    </source>
</evidence>
<evidence type="ECO:0000256" key="5">
    <source>
        <dbReference type="ARBA" id="ARBA00022692"/>
    </source>
</evidence>
<organism evidence="13 14">
    <name type="scientific">Discostella pseudostelligera</name>
    <dbReference type="NCBI Taxonomy" id="259834"/>
    <lineage>
        <taxon>Eukaryota</taxon>
        <taxon>Sar</taxon>
        <taxon>Stramenopiles</taxon>
        <taxon>Ochrophyta</taxon>
        <taxon>Bacillariophyta</taxon>
        <taxon>Coscinodiscophyceae</taxon>
        <taxon>Thalassiosirophycidae</taxon>
        <taxon>Stephanodiscales</taxon>
        <taxon>Stephanodiscaceae</taxon>
        <taxon>Discostella</taxon>
    </lineage>
</organism>
<proteinExistence type="predicted"/>
<comment type="subcellular location">
    <subcellularLocation>
        <location evidence="2">Membrane</location>
        <topology evidence="2">Multi-pass membrane protein</topology>
    </subcellularLocation>
</comment>
<comment type="cofactor">
    <cofactor evidence="1">
        <name>heme b</name>
        <dbReference type="ChEBI" id="CHEBI:60344"/>
    </cofactor>
</comment>
<dbReference type="GO" id="GO:0046872">
    <property type="term" value="F:metal ion binding"/>
    <property type="evidence" value="ECO:0007669"/>
    <property type="project" value="UniProtKB-KW"/>
</dbReference>
<protein>
    <recommendedName>
        <fullName evidence="12">Cytochrome b561 domain-containing protein</fullName>
    </recommendedName>
</protein>
<dbReference type="EMBL" id="JALLBG020000231">
    <property type="protein sequence ID" value="KAL3758433.1"/>
    <property type="molecule type" value="Genomic_DNA"/>
</dbReference>
<evidence type="ECO:0000313" key="14">
    <source>
        <dbReference type="Proteomes" id="UP001530293"/>
    </source>
</evidence>
<comment type="caution">
    <text evidence="13">The sequence shown here is derived from an EMBL/GenBank/DDBJ whole genome shotgun (WGS) entry which is preliminary data.</text>
</comment>
<keyword evidence="5 11" id="KW-0812">Transmembrane</keyword>
<dbReference type="Gene3D" id="1.20.120.1770">
    <property type="match status" value="1"/>
</dbReference>
<feature type="transmembrane region" description="Helical" evidence="11">
    <location>
        <begin position="70"/>
        <end position="89"/>
    </location>
</feature>
<keyword evidence="4" id="KW-0349">Heme</keyword>
<evidence type="ECO:0000256" key="7">
    <source>
        <dbReference type="ARBA" id="ARBA00022982"/>
    </source>
</evidence>
<dbReference type="PANTHER" id="PTHR15422:SF45">
    <property type="entry name" value="CYTOCHROME B561 DOMAIN-CONTAINING PROTEIN"/>
    <property type="match status" value="1"/>
</dbReference>
<feature type="transmembrane region" description="Helical" evidence="11">
    <location>
        <begin position="30"/>
        <end position="50"/>
    </location>
</feature>
<dbReference type="AlphaFoldDB" id="A0ABD3M370"/>
<feature type="transmembrane region" description="Helical" evidence="11">
    <location>
        <begin position="110"/>
        <end position="127"/>
    </location>
</feature>
<keyword evidence="7" id="KW-0249">Electron transport</keyword>